<reference evidence="2" key="1">
    <citation type="submission" date="2012-06" db="EMBL/GenBank/DDBJ databases">
        <title>Genome analysis of multiple Granulibacter bethesdensis isolates demonstrates substantial genome diversity.</title>
        <authorList>
            <person name="Greenberg D.E."/>
            <person name="Porcella S.F."/>
            <person name="Zarember K."/>
            <person name="Zelazny A.M."/>
            <person name="Bruno D."/>
            <person name="Martens C."/>
            <person name="Barbian K.D."/>
            <person name="Jaske E."/>
            <person name="Holland S.M."/>
        </authorList>
    </citation>
    <scope>NUCLEOTIDE SEQUENCE [LARGE SCALE GENOMIC DNA]</scope>
    <source>
        <strain evidence="2">CGDNIH3</strain>
    </source>
</reference>
<dbReference type="KEGG" id="gbc:GbCGDNIH3_7077"/>
<gene>
    <name evidence="1" type="ORF">GbCGDNIH3_7077</name>
</gene>
<accession>A0AAN0VG79</accession>
<proteinExistence type="predicted"/>
<sequence>MTRTSHGLSLVEEYLTSQPIIIIPAPIRLTSIPARIIRNIRHVIVRLPEVMQHDADAWEHAS</sequence>
<evidence type="ECO:0000313" key="2">
    <source>
        <dbReference type="Proteomes" id="UP000019438"/>
    </source>
</evidence>
<dbReference type="EMBL" id="CP003181">
    <property type="protein sequence ID" value="AHJ63231.1"/>
    <property type="molecule type" value="Genomic_DNA"/>
</dbReference>
<evidence type="ECO:0000313" key="1">
    <source>
        <dbReference type="EMBL" id="AHJ63231.1"/>
    </source>
</evidence>
<dbReference type="AlphaFoldDB" id="A0AAN0VG79"/>
<protein>
    <submittedName>
        <fullName evidence="1">Uncharacterized protein</fullName>
    </submittedName>
</protein>
<organism evidence="1 2">
    <name type="scientific">Granulibacter bethesdensis</name>
    <dbReference type="NCBI Taxonomy" id="364410"/>
    <lineage>
        <taxon>Bacteria</taxon>
        <taxon>Pseudomonadati</taxon>
        <taxon>Pseudomonadota</taxon>
        <taxon>Alphaproteobacteria</taxon>
        <taxon>Acetobacterales</taxon>
        <taxon>Acetobacteraceae</taxon>
        <taxon>Granulibacter</taxon>
    </lineage>
</organism>
<dbReference type="RefSeq" id="WP_125918900.1">
    <property type="nucleotide sequence ID" value="NZ_CP003181.2"/>
</dbReference>
<name>A0AAN0VG79_9PROT</name>
<dbReference type="Proteomes" id="UP000019438">
    <property type="component" value="Chromosome"/>
</dbReference>